<name>A0A1T4L9S9_9BACT</name>
<reference evidence="1 2" key="1">
    <citation type="submission" date="2017-02" db="EMBL/GenBank/DDBJ databases">
        <authorList>
            <person name="Peterson S.W."/>
        </authorList>
    </citation>
    <scope>NUCLEOTIDE SEQUENCE [LARGE SCALE GENOMIC DNA]</scope>
    <source>
        <strain evidence="1 2">ATCC 43324</strain>
    </source>
</reference>
<organism evidence="1 2">
    <name type="scientific">Segatella oulorum</name>
    <dbReference type="NCBI Taxonomy" id="28136"/>
    <lineage>
        <taxon>Bacteria</taxon>
        <taxon>Pseudomonadati</taxon>
        <taxon>Bacteroidota</taxon>
        <taxon>Bacteroidia</taxon>
        <taxon>Bacteroidales</taxon>
        <taxon>Prevotellaceae</taxon>
        <taxon>Segatella</taxon>
    </lineage>
</organism>
<dbReference type="AlphaFoldDB" id="A0A1T4L9S9"/>
<gene>
    <name evidence="1" type="ORF">SAMN02745202_00348</name>
</gene>
<protein>
    <submittedName>
        <fullName evidence="1">Uncharacterized protein</fullName>
    </submittedName>
</protein>
<evidence type="ECO:0000313" key="2">
    <source>
        <dbReference type="Proteomes" id="UP000190065"/>
    </source>
</evidence>
<dbReference type="RefSeq" id="WP_078805433.1">
    <property type="nucleotide sequence ID" value="NZ_FUXK01000003.1"/>
</dbReference>
<dbReference type="EMBL" id="FUXK01000003">
    <property type="protein sequence ID" value="SJZ51499.1"/>
    <property type="molecule type" value="Genomic_DNA"/>
</dbReference>
<proteinExistence type="predicted"/>
<accession>A0A1T4L9S9</accession>
<dbReference type="Proteomes" id="UP000190065">
    <property type="component" value="Unassembled WGS sequence"/>
</dbReference>
<evidence type="ECO:0000313" key="1">
    <source>
        <dbReference type="EMBL" id="SJZ51499.1"/>
    </source>
</evidence>
<sequence>MKRRTEKQAVPTIAMPIKNRCATPVSCTDGKGYAIMGSWWCNFIGPMHHKSLQSRSHRS</sequence>